<keyword evidence="3" id="KW-1185">Reference proteome</keyword>
<feature type="compositionally biased region" description="Basic and acidic residues" evidence="1">
    <location>
        <begin position="929"/>
        <end position="938"/>
    </location>
</feature>
<evidence type="ECO:0000313" key="2">
    <source>
        <dbReference type="EMBL" id="KAK3920523.1"/>
    </source>
</evidence>
<feature type="compositionally biased region" description="Basic and acidic residues" evidence="1">
    <location>
        <begin position="675"/>
        <end position="686"/>
    </location>
</feature>
<evidence type="ECO:0000256" key="1">
    <source>
        <dbReference type="SAM" id="MobiDB-lite"/>
    </source>
</evidence>
<name>A0AAE1LI55_9NEOP</name>
<feature type="region of interest" description="Disordered" evidence="1">
    <location>
        <begin position="657"/>
        <end position="763"/>
    </location>
</feature>
<comment type="caution">
    <text evidence="2">The sequence shown here is derived from an EMBL/GenBank/DDBJ whole genome shotgun (WGS) entry which is preliminary data.</text>
</comment>
<feature type="compositionally biased region" description="Low complexity" evidence="1">
    <location>
        <begin position="50"/>
        <end position="79"/>
    </location>
</feature>
<evidence type="ECO:0000313" key="3">
    <source>
        <dbReference type="Proteomes" id="UP001219518"/>
    </source>
</evidence>
<sequence length="1120" mass="126276">MPDTEGRKRLLSRRARDNLRKRLREANLECRLEDLGEIHSSEGSDESSGETELVSGGQEESGGQDSPGPGPSHSPEQPQLDNVQGVPSPPPSPSSSSSSSSSGGSSTPHDSASSSDENGDRRFQNLNEEERNQYLIDSLRDFAMRGITKTKVDDMLRILRPFHPFLPKSSKTLLKTPRTTEAIEIGNGLLWYKGIGENLKNLPEDYFISHENIEIDINIDGLPIFACSDKEFWPILGCVKNIKEPFIIGIYHGVGKPNNVHTFLQPYINDVSHLKNNGFDYHGTVYPVIIRDYILDAPARAFIKQCVGHSGYYACEKCTIPGRYYMARMTFMGFDHPLRTDQSFLARENPNHHKDNSPLEILDTGMVSQFRLDSLHLVYVGVVKRMVSFLFFRRATVNLPDDSVTAINNFLDNISNHFPMEFNRLPRSLGNDDKKSKLKATEYRRLALYDFVVVMKDNCPIRVYRCFVLLHLHCALTILCSSRRFQEMNDVASFLLQQFIKLVDEVFGTEFVVYNVHSLLHLPQECLDSGRPLDDFSSFKFENYLKTIKQTLKSPVKPLQQVARRDMETCGKLLKPKDPVDNELVKLTNKHARRQEEYEEHIGPPLKKVNVNRMVMQYADHSNDWSTFEVKLLHKYSSYYKADKACNVAEEKTDIDTAAGESDVPGRRKTRKPRRYESDSEEERPTSSKKARCILSSDDDDKRPTSSKKTRCVVSSDDDDEENLHAVRETVKSLLEAKSQKGSSEGNRPKSSIEDRTSNKRTITATQINHQSKGNYELSSSKKSTSLVQQLKVTTRKDSEYEDREMNIIPGTSQTLLRKKNKKGDIQENNFQERSKNCSTTMSLITAQEGNDSLLGDEAYVFLECGESDGENHSENHGENHGETDCENKSENNGETESLEIPPHDSTSHGLGSSSESPKRSCPFNPSLRLKDKRESSVPKDSPPPPKKSDKSITILGSPSGSGTATLQLSSLGSSDRLMLKSVLWQYEEINSKLDFIIARQELLQRSIKPEEDTLTRPKGLPSFPLFCEDSLESTEKYLKSDINFKLTMLYLQAAYIDGFESVTKATQAVLKKVISNRLARIISYSGTKGKKVAFSQTQLLECILCAIKSVFKKGEIGSC</sequence>
<feature type="compositionally biased region" description="Polar residues" evidence="1">
    <location>
        <begin position="955"/>
        <end position="964"/>
    </location>
</feature>
<organism evidence="2 3">
    <name type="scientific">Frankliniella fusca</name>
    <dbReference type="NCBI Taxonomy" id="407009"/>
    <lineage>
        <taxon>Eukaryota</taxon>
        <taxon>Metazoa</taxon>
        <taxon>Ecdysozoa</taxon>
        <taxon>Arthropoda</taxon>
        <taxon>Hexapoda</taxon>
        <taxon>Insecta</taxon>
        <taxon>Pterygota</taxon>
        <taxon>Neoptera</taxon>
        <taxon>Paraneoptera</taxon>
        <taxon>Thysanoptera</taxon>
        <taxon>Terebrantia</taxon>
        <taxon>Thripoidea</taxon>
        <taxon>Thripidae</taxon>
        <taxon>Frankliniella</taxon>
    </lineage>
</organism>
<gene>
    <name evidence="2" type="ORF">KUF71_009794</name>
</gene>
<protein>
    <submittedName>
        <fullName evidence="2">Supervillin</fullName>
    </submittedName>
</protein>
<reference evidence="2" key="2">
    <citation type="journal article" date="2023" name="BMC Genomics">
        <title>Pest status, molecular evolution, and epigenetic factors derived from the genome assembly of Frankliniella fusca, a thysanopteran phytovirus vector.</title>
        <authorList>
            <person name="Catto M.A."/>
            <person name="Labadie P.E."/>
            <person name="Jacobson A.L."/>
            <person name="Kennedy G.G."/>
            <person name="Srinivasan R."/>
            <person name="Hunt B.G."/>
        </authorList>
    </citation>
    <scope>NUCLEOTIDE SEQUENCE</scope>
    <source>
        <strain evidence="2">PL_HMW_Pooled</strain>
    </source>
</reference>
<dbReference type="AlphaFoldDB" id="A0AAE1LI55"/>
<accession>A0AAE1LI55</accession>
<dbReference type="PANTHER" id="PTHR33053">
    <property type="entry name" value="PROTEIN, PUTATIVE-RELATED"/>
    <property type="match status" value="1"/>
</dbReference>
<dbReference type="PANTHER" id="PTHR33053:SF9">
    <property type="entry name" value="AGAP000105-PA"/>
    <property type="match status" value="1"/>
</dbReference>
<feature type="compositionally biased region" description="Basic and acidic residues" evidence="1">
    <location>
        <begin position="747"/>
        <end position="758"/>
    </location>
</feature>
<dbReference type="Proteomes" id="UP001219518">
    <property type="component" value="Unassembled WGS sequence"/>
</dbReference>
<dbReference type="EMBL" id="JAHWGI010001007">
    <property type="protein sequence ID" value="KAK3920523.1"/>
    <property type="molecule type" value="Genomic_DNA"/>
</dbReference>
<proteinExistence type="predicted"/>
<feature type="compositionally biased region" description="Basic and acidic residues" evidence="1">
    <location>
        <begin position="1"/>
        <end position="42"/>
    </location>
</feature>
<feature type="region of interest" description="Disordered" evidence="1">
    <location>
        <begin position="868"/>
        <end position="964"/>
    </location>
</feature>
<feature type="compositionally biased region" description="Low complexity" evidence="1">
    <location>
        <begin position="94"/>
        <end position="115"/>
    </location>
</feature>
<reference evidence="2" key="1">
    <citation type="submission" date="2021-07" db="EMBL/GenBank/DDBJ databases">
        <authorList>
            <person name="Catto M.A."/>
            <person name="Jacobson A."/>
            <person name="Kennedy G."/>
            <person name="Labadie P."/>
            <person name="Hunt B.G."/>
            <person name="Srinivasan R."/>
        </authorList>
    </citation>
    <scope>NUCLEOTIDE SEQUENCE</scope>
    <source>
        <strain evidence="2">PL_HMW_Pooled</strain>
        <tissue evidence="2">Head</tissue>
    </source>
</reference>
<feature type="compositionally biased region" description="Basic and acidic residues" evidence="1">
    <location>
        <begin position="870"/>
        <end position="892"/>
    </location>
</feature>
<feature type="region of interest" description="Disordered" evidence="1">
    <location>
        <begin position="1"/>
        <end position="121"/>
    </location>
</feature>